<dbReference type="GO" id="GO:0005886">
    <property type="term" value="C:plasma membrane"/>
    <property type="evidence" value="ECO:0007669"/>
    <property type="project" value="UniProtKB-SubCell"/>
</dbReference>
<sequence>MLRCWARNWKRFISIALISMLGVAVLTGIYAGCRDMFQGADRFLDTQRLYDLRVVSTLGLTDDDVKALRDVTGVAAVEPERSASATVRVNGGDETATLSEIGPDGMNRPYVQQGRLPEHAGETAVTRRFIKDSGLAIGARITVTPESDESGESGESGKAAESAAEDESAAQSASDAAASTTASTTASADAADAASTAAQSGQPTFPTELTIVGIVLDPTDLTNPDGYSQGAFRSTATNAYTLFMPTDGVTGDIYTAVSIEVKDAAGLDAFADDYDDAIRAVRDRIEQTVQSTRQQARHDQLVADAQQQLDDARDNADREIADAQAEIDAQRSAFDARIDEVLASMGMQAADASMRNSIIASDPRLSQAQRQLDDAQQELDRRKADATAEFARRASRIETDVPQARWYVSTRASAGTFSSLKSDLGSIESIGRAFPIVFLLVAVFMSLTAMTRMVEEDRSLIGTYLALGYPPVAVAMRYVLFALLACLIGGGLGDLAGFLGIPAFLLIVLEGMYVVPNVSLLYDWAYGSAGVALFVVACVAATLVACRAELRRNPAELMRPKAPKAGSRVLLERIGPLWRRMRFLNKVTARNLFRFKGRLIMTVVGVAGCTALIVCGLAINDTVDALPDTQYRDIYRYDLLVVTDADKLTDTRDSLAAEPKADFSGDTGVEARVDTGELTNAGGESESIQLITVPQSSDLQIIADLRSVEDGRTVTLGGDSGGDAASAALPEAIVSQSAANALRVNAGDEITLTNGGTDRARVRVRAVSRSVIGSDVYMTAAGYRTAFGDTGGGDTGGGDSDSGADANADAAPSTNADAATIDGVTMNALFARYRDSDDDQIAYAKRLAKRDGVLSVVSTADMRRSFSFDLMGAVVALIVALAGALALVVLFTLANVNVSERVREMATLKVLGFFDREVHRYVNREMLLLTLMGVAVGLPLGRWIGGLLTAALAMPGLYFEVSVRWTSYLIAAAVTIAFSLLVELMTNPVLDRIDPVSSLKSVE</sequence>
<evidence type="ECO:0000256" key="2">
    <source>
        <dbReference type="ARBA" id="ARBA00022475"/>
    </source>
</evidence>
<evidence type="ECO:0000256" key="3">
    <source>
        <dbReference type="ARBA" id="ARBA00022692"/>
    </source>
</evidence>
<reference evidence="10 11" key="1">
    <citation type="journal article" date="2019" name="Int. J. Syst. Evol. Microbiol.">
        <title>Bifidobacterium jacchi sp. nov., isolated from the faeces of a baby common marmoset (Callithrix jacchus).</title>
        <authorList>
            <person name="Modesto M."/>
            <person name="Watanabe K."/>
            <person name="Arita M."/>
            <person name="Satti M."/>
            <person name="Oki K."/>
            <person name="Sciavilla P."/>
            <person name="Patavino C."/>
            <person name="Camma C."/>
            <person name="Michelini S."/>
            <person name="Sgorbati B."/>
            <person name="Mattarelli P."/>
        </authorList>
    </citation>
    <scope>NUCLEOTIDE SEQUENCE [LARGE SCALE GENOMIC DNA]</scope>
    <source>
        <strain evidence="10 11">MRM 9.3</strain>
    </source>
</reference>
<comment type="caution">
    <text evidence="10">The sequence shown here is derived from an EMBL/GenBank/DDBJ whole genome shotgun (WGS) entry which is preliminary data.</text>
</comment>
<organism evidence="10 11">
    <name type="scientific">Bifidobacterium jacchi</name>
    <dbReference type="NCBI Taxonomy" id="2490545"/>
    <lineage>
        <taxon>Bacteria</taxon>
        <taxon>Bacillati</taxon>
        <taxon>Actinomycetota</taxon>
        <taxon>Actinomycetes</taxon>
        <taxon>Bifidobacteriales</taxon>
        <taxon>Bifidobacteriaceae</taxon>
        <taxon>Bifidobacterium</taxon>
    </lineage>
</organism>
<evidence type="ECO:0000256" key="1">
    <source>
        <dbReference type="ARBA" id="ARBA00004651"/>
    </source>
</evidence>
<evidence type="ECO:0000313" key="11">
    <source>
        <dbReference type="Proteomes" id="UP000326336"/>
    </source>
</evidence>
<dbReference type="RefSeq" id="WP_151916631.1">
    <property type="nucleotide sequence ID" value="NZ_RQSP01000011.1"/>
</dbReference>
<dbReference type="OrthoDB" id="5137249at2"/>
<feature type="domain" description="ABC3 transporter permease C-terminal" evidence="9">
    <location>
        <begin position="877"/>
        <end position="981"/>
    </location>
</feature>
<feature type="compositionally biased region" description="Gly residues" evidence="7">
    <location>
        <begin position="789"/>
        <end position="800"/>
    </location>
</feature>
<feature type="transmembrane region" description="Helical" evidence="8">
    <location>
        <begin position="526"/>
        <end position="546"/>
    </location>
</feature>
<keyword evidence="11" id="KW-1185">Reference proteome</keyword>
<feature type="region of interest" description="Disordered" evidence="7">
    <location>
        <begin position="789"/>
        <end position="812"/>
    </location>
</feature>
<accession>A0A5N5RL22</accession>
<keyword evidence="2" id="KW-1003">Cell membrane</keyword>
<feature type="transmembrane region" description="Helical" evidence="8">
    <location>
        <begin position="870"/>
        <end position="893"/>
    </location>
</feature>
<proteinExistence type="predicted"/>
<evidence type="ECO:0000256" key="7">
    <source>
        <dbReference type="SAM" id="MobiDB-lite"/>
    </source>
</evidence>
<dbReference type="Pfam" id="PF02687">
    <property type="entry name" value="FtsX"/>
    <property type="match status" value="2"/>
</dbReference>
<feature type="coiled-coil region" evidence="6">
    <location>
        <begin position="295"/>
        <end position="333"/>
    </location>
</feature>
<feature type="compositionally biased region" description="Low complexity" evidence="7">
    <location>
        <begin position="801"/>
        <end position="812"/>
    </location>
</feature>
<keyword evidence="4 8" id="KW-1133">Transmembrane helix</keyword>
<dbReference type="PANTHER" id="PTHR30287:SF1">
    <property type="entry name" value="INNER MEMBRANE PROTEIN"/>
    <property type="match status" value="1"/>
</dbReference>
<keyword evidence="6" id="KW-0175">Coiled coil</keyword>
<dbReference type="PANTHER" id="PTHR30287">
    <property type="entry name" value="MEMBRANE COMPONENT OF PREDICTED ABC SUPERFAMILY METABOLITE UPTAKE TRANSPORTER"/>
    <property type="match status" value="1"/>
</dbReference>
<comment type="subcellular location">
    <subcellularLocation>
        <location evidence="1">Cell membrane</location>
        <topology evidence="1">Multi-pass membrane protein</topology>
    </subcellularLocation>
</comment>
<feature type="transmembrane region" description="Helical" evidence="8">
    <location>
        <begin position="926"/>
        <end position="945"/>
    </location>
</feature>
<dbReference type="InterPro" id="IPR038766">
    <property type="entry name" value="Membrane_comp_ABC_pdt"/>
</dbReference>
<feature type="domain" description="ABC3 transporter permease C-terminal" evidence="9">
    <location>
        <begin position="433"/>
        <end position="547"/>
    </location>
</feature>
<evidence type="ECO:0000313" key="10">
    <source>
        <dbReference type="EMBL" id="KAB5607471.1"/>
    </source>
</evidence>
<feature type="region of interest" description="Disordered" evidence="7">
    <location>
        <begin position="142"/>
        <end position="181"/>
    </location>
</feature>
<evidence type="ECO:0000256" key="6">
    <source>
        <dbReference type="SAM" id="Coils"/>
    </source>
</evidence>
<feature type="transmembrane region" description="Helical" evidence="8">
    <location>
        <begin position="965"/>
        <end position="982"/>
    </location>
</feature>
<dbReference type="AlphaFoldDB" id="A0A5N5RL22"/>
<dbReference type="Proteomes" id="UP000326336">
    <property type="component" value="Unassembled WGS sequence"/>
</dbReference>
<name>A0A5N5RL22_9BIFI</name>
<feature type="transmembrane region" description="Helical" evidence="8">
    <location>
        <begin position="430"/>
        <end position="449"/>
    </location>
</feature>
<protein>
    <submittedName>
        <fullName evidence="10">FtsX-like permease family protein</fullName>
    </submittedName>
</protein>
<feature type="transmembrane region" description="Helical" evidence="8">
    <location>
        <begin position="12"/>
        <end position="33"/>
    </location>
</feature>
<gene>
    <name evidence="10" type="ORF">EHS19_04715</name>
</gene>
<keyword evidence="5 8" id="KW-0472">Membrane</keyword>
<feature type="transmembrane region" description="Helical" evidence="8">
    <location>
        <begin position="599"/>
        <end position="619"/>
    </location>
</feature>
<evidence type="ECO:0000256" key="8">
    <source>
        <dbReference type="SAM" id="Phobius"/>
    </source>
</evidence>
<keyword evidence="3 8" id="KW-0812">Transmembrane</keyword>
<evidence type="ECO:0000256" key="4">
    <source>
        <dbReference type="ARBA" id="ARBA00022989"/>
    </source>
</evidence>
<feature type="compositionally biased region" description="Low complexity" evidence="7">
    <location>
        <begin position="169"/>
        <end position="181"/>
    </location>
</feature>
<dbReference type="InterPro" id="IPR003838">
    <property type="entry name" value="ABC3_permease_C"/>
</dbReference>
<evidence type="ECO:0000256" key="5">
    <source>
        <dbReference type="ARBA" id="ARBA00023136"/>
    </source>
</evidence>
<dbReference type="EMBL" id="RQSP01000011">
    <property type="protein sequence ID" value="KAB5607471.1"/>
    <property type="molecule type" value="Genomic_DNA"/>
</dbReference>
<evidence type="ECO:0000259" key="9">
    <source>
        <dbReference type="Pfam" id="PF02687"/>
    </source>
</evidence>
<feature type="transmembrane region" description="Helical" evidence="8">
    <location>
        <begin position="495"/>
        <end position="514"/>
    </location>
</feature>